<protein>
    <submittedName>
        <fullName evidence="2">Uncharacterized protein</fullName>
    </submittedName>
</protein>
<evidence type="ECO:0000313" key="3">
    <source>
        <dbReference type="Proteomes" id="UP000233551"/>
    </source>
</evidence>
<dbReference type="AlphaFoldDB" id="A0A2I0IW59"/>
<accession>A0A2I0IW59</accession>
<comment type="caution">
    <text evidence="2">The sequence shown here is derived from an EMBL/GenBank/DDBJ whole genome shotgun (WGS) entry which is preliminary data.</text>
</comment>
<feature type="compositionally biased region" description="Basic and acidic residues" evidence="1">
    <location>
        <begin position="28"/>
        <end position="47"/>
    </location>
</feature>
<dbReference type="Proteomes" id="UP000233551">
    <property type="component" value="Unassembled WGS sequence"/>
</dbReference>
<keyword evidence="3" id="KW-1185">Reference proteome</keyword>
<dbReference type="EMBL" id="PGOL01002444">
    <property type="protein sequence ID" value="PKI47900.1"/>
    <property type="molecule type" value="Genomic_DNA"/>
</dbReference>
<name>A0A2I0IW59_PUNGR</name>
<evidence type="ECO:0000256" key="1">
    <source>
        <dbReference type="SAM" id="MobiDB-lite"/>
    </source>
</evidence>
<evidence type="ECO:0000313" key="2">
    <source>
        <dbReference type="EMBL" id="PKI47900.1"/>
    </source>
</evidence>
<organism evidence="2 3">
    <name type="scientific">Punica granatum</name>
    <name type="common">Pomegranate</name>
    <dbReference type="NCBI Taxonomy" id="22663"/>
    <lineage>
        <taxon>Eukaryota</taxon>
        <taxon>Viridiplantae</taxon>
        <taxon>Streptophyta</taxon>
        <taxon>Embryophyta</taxon>
        <taxon>Tracheophyta</taxon>
        <taxon>Spermatophyta</taxon>
        <taxon>Magnoliopsida</taxon>
        <taxon>eudicotyledons</taxon>
        <taxon>Gunneridae</taxon>
        <taxon>Pentapetalae</taxon>
        <taxon>rosids</taxon>
        <taxon>malvids</taxon>
        <taxon>Myrtales</taxon>
        <taxon>Lythraceae</taxon>
        <taxon>Punica</taxon>
    </lineage>
</organism>
<feature type="region of interest" description="Disordered" evidence="1">
    <location>
        <begin position="16"/>
        <end position="53"/>
    </location>
</feature>
<sequence>MKKLLKLEPLETWRSTGLGQRTVGEKGGASEKKGKKREKEGKKRESCRAQGQWAGLRPDLAWPSLEGSNQAWASPESGSNLEWQNRPDFTIHGPIHLRFHSFRLSPLAIIAMTRYTMMARETRGASARSGGSMGIPRVATTNKPPWAQEASLSTVGGTDKPLACSGSSMSSYLDFNKQVFLSILEWH</sequence>
<gene>
    <name evidence="2" type="ORF">CRG98_031684</name>
</gene>
<proteinExistence type="predicted"/>
<reference evidence="2 3" key="1">
    <citation type="submission" date="2017-11" db="EMBL/GenBank/DDBJ databases">
        <title>De-novo sequencing of pomegranate (Punica granatum L.) genome.</title>
        <authorList>
            <person name="Akparov Z."/>
            <person name="Amiraslanov A."/>
            <person name="Hajiyeva S."/>
            <person name="Abbasov M."/>
            <person name="Kaur K."/>
            <person name="Hamwieh A."/>
            <person name="Solovyev V."/>
            <person name="Salamov A."/>
            <person name="Braich B."/>
            <person name="Kosarev P."/>
            <person name="Mahmoud A."/>
            <person name="Hajiyev E."/>
            <person name="Babayeva S."/>
            <person name="Izzatullayeva V."/>
            <person name="Mammadov A."/>
            <person name="Mammadov A."/>
            <person name="Sharifova S."/>
            <person name="Ojaghi J."/>
            <person name="Eynullazada K."/>
            <person name="Bayramov B."/>
            <person name="Abdulazimova A."/>
            <person name="Shahmuradov I."/>
        </authorList>
    </citation>
    <scope>NUCLEOTIDE SEQUENCE [LARGE SCALE GENOMIC DNA]</scope>
    <source>
        <strain evidence="3">cv. AG2017</strain>
        <tissue evidence="2">Leaf</tissue>
    </source>
</reference>